<evidence type="ECO:0000313" key="2">
    <source>
        <dbReference type="EMBL" id="TNC26321.1"/>
    </source>
</evidence>
<organism evidence="2 3">
    <name type="scientific">Mumia zhuanghuii</name>
    <dbReference type="NCBI Taxonomy" id="2585211"/>
    <lineage>
        <taxon>Bacteria</taxon>
        <taxon>Bacillati</taxon>
        <taxon>Actinomycetota</taxon>
        <taxon>Actinomycetes</taxon>
        <taxon>Propionibacteriales</taxon>
        <taxon>Nocardioidaceae</taxon>
        <taxon>Mumia</taxon>
    </lineage>
</organism>
<dbReference type="Pfam" id="PF08940">
    <property type="entry name" value="DUF1918"/>
    <property type="match status" value="1"/>
</dbReference>
<dbReference type="AlphaFoldDB" id="A0A5C4M2E6"/>
<dbReference type="SUPFAM" id="SSF50118">
    <property type="entry name" value="Cell growth inhibitor/plasmid maintenance toxic component"/>
    <property type="match status" value="1"/>
</dbReference>
<proteinExistence type="predicted"/>
<gene>
    <name evidence="2" type="ORF">FHE65_34665</name>
</gene>
<sequence>MHASVGERIRFHGRTVGAPDHSGEIVTVRGDDGQPPYVVRFDDGHESLVYPGADCEILRSEGAGDEG</sequence>
<comment type="caution">
    <text evidence="2">The sequence shown here is derived from an EMBL/GenBank/DDBJ whole genome shotgun (WGS) entry which is preliminary data.</text>
</comment>
<name>A0A5C4M2E6_9ACTN</name>
<dbReference type="OrthoDB" id="4828144at2"/>
<accession>A0A5C4M2E6</accession>
<dbReference type="EMBL" id="VDFR01000246">
    <property type="protein sequence ID" value="TNC26321.1"/>
    <property type="molecule type" value="Genomic_DNA"/>
</dbReference>
<dbReference type="RefSeq" id="WP_139107411.1">
    <property type="nucleotide sequence ID" value="NZ_VDFR01000246.1"/>
</dbReference>
<dbReference type="Gene3D" id="2.30.30.440">
    <property type="entry name" value="Domain of unknown function DUF1918"/>
    <property type="match status" value="1"/>
</dbReference>
<dbReference type="InterPro" id="IPR015035">
    <property type="entry name" value="DUF1918"/>
</dbReference>
<evidence type="ECO:0000313" key="3">
    <source>
        <dbReference type="Proteomes" id="UP000306740"/>
    </source>
</evidence>
<feature type="domain" description="DUF1918" evidence="1">
    <location>
        <begin position="1"/>
        <end position="57"/>
    </location>
</feature>
<protein>
    <submittedName>
        <fullName evidence="2">DUF1918 domain-containing protein</fullName>
    </submittedName>
</protein>
<reference evidence="2 3" key="1">
    <citation type="submission" date="2019-05" db="EMBL/GenBank/DDBJ databases">
        <title>Mumia sp. nov., isolated from the intestinal contents of plateau pika (Ochotona curzoniae) in the Qinghai-Tibet plateau of China.</title>
        <authorList>
            <person name="Tian Z."/>
        </authorList>
    </citation>
    <scope>NUCLEOTIDE SEQUENCE [LARGE SCALE GENOMIC DNA]</scope>
    <source>
        <strain evidence="3">527</strain>
    </source>
</reference>
<evidence type="ECO:0000259" key="1">
    <source>
        <dbReference type="Pfam" id="PF08940"/>
    </source>
</evidence>
<dbReference type="Proteomes" id="UP000306740">
    <property type="component" value="Unassembled WGS sequence"/>
</dbReference>